<reference evidence="1 2" key="1">
    <citation type="submission" date="2011-07" db="EMBL/GenBank/DDBJ databases">
        <title>The complete genome of chromosome of Emticicia oligotrophica DSM 17448.</title>
        <authorList>
            <consortium name="US DOE Joint Genome Institute (JGI-PGF)"/>
            <person name="Lucas S."/>
            <person name="Han J."/>
            <person name="Lapidus A."/>
            <person name="Bruce D."/>
            <person name="Goodwin L."/>
            <person name="Pitluck S."/>
            <person name="Peters L."/>
            <person name="Kyrpides N."/>
            <person name="Mavromatis K."/>
            <person name="Ivanova N."/>
            <person name="Ovchinnikova G."/>
            <person name="Teshima H."/>
            <person name="Detter J.C."/>
            <person name="Tapia R."/>
            <person name="Han C."/>
            <person name="Land M."/>
            <person name="Hauser L."/>
            <person name="Markowitz V."/>
            <person name="Cheng J.-F."/>
            <person name="Hugenholtz P."/>
            <person name="Woyke T."/>
            <person name="Wu D."/>
            <person name="Tindall B."/>
            <person name="Pomrenke H."/>
            <person name="Brambilla E."/>
            <person name="Klenk H.-P."/>
            <person name="Eisen J.A."/>
        </authorList>
    </citation>
    <scope>NUCLEOTIDE SEQUENCE [LARGE SCALE GENOMIC DNA]</scope>
    <source>
        <strain evidence="1 2">DSM 17448</strain>
    </source>
</reference>
<dbReference type="EMBL" id="CP002961">
    <property type="protein sequence ID" value="AFK01516.1"/>
    <property type="molecule type" value="Genomic_DNA"/>
</dbReference>
<name>A0ABM5MWQ1_EMTOG</name>
<gene>
    <name evidence="1" type="ordered locus">Emtol_0362</name>
</gene>
<dbReference type="SUPFAM" id="SSF50814">
    <property type="entry name" value="Lipocalins"/>
    <property type="match status" value="1"/>
</dbReference>
<evidence type="ECO:0000313" key="1">
    <source>
        <dbReference type="EMBL" id="AFK01516.1"/>
    </source>
</evidence>
<protein>
    <recommendedName>
        <fullName evidence="3">Lipocalin-like domain-containing protein</fullName>
    </recommendedName>
</protein>
<dbReference type="Proteomes" id="UP000002875">
    <property type="component" value="Chromosome"/>
</dbReference>
<keyword evidence="2" id="KW-1185">Reference proteome</keyword>
<sequence length="148" mass="17636">MTDFLEKLEGKWHILFTNFPMWLKGDKINPTFNYEISTKNGKRGLRDEVKYFQKGKIKSINGFDEPLNENDLSFEWRGNGLLSVLTSRWKILYFDEQTNWAIIEFEKTLFTPKGYDVICREKQPNELLLEEINKKVKELNLVKKLKKL</sequence>
<organism evidence="1 2">
    <name type="scientific">Emticicia oligotrophica (strain DSM 17448 / CIP 109782 / MTCC 6937 / GPTSA100-15)</name>
    <dbReference type="NCBI Taxonomy" id="929562"/>
    <lineage>
        <taxon>Bacteria</taxon>
        <taxon>Pseudomonadati</taxon>
        <taxon>Bacteroidota</taxon>
        <taxon>Cytophagia</taxon>
        <taxon>Cytophagales</taxon>
        <taxon>Leadbetterellaceae</taxon>
        <taxon>Emticicia</taxon>
    </lineage>
</organism>
<dbReference type="RefSeq" id="WP_015027220.1">
    <property type="nucleotide sequence ID" value="NC_018748.1"/>
</dbReference>
<dbReference type="Gene3D" id="2.40.128.20">
    <property type="match status" value="1"/>
</dbReference>
<evidence type="ECO:0008006" key="3">
    <source>
        <dbReference type="Google" id="ProtNLM"/>
    </source>
</evidence>
<accession>A0ABM5MWQ1</accession>
<dbReference type="InterPro" id="IPR012674">
    <property type="entry name" value="Calycin"/>
</dbReference>
<proteinExistence type="predicted"/>
<evidence type="ECO:0000313" key="2">
    <source>
        <dbReference type="Proteomes" id="UP000002875"/>
    </source>
</evidence>